<feature type="DNA-binding region" description="OmpR/PhoB-type" evidence="2">
    <location>
        <begin position="1"/>
        <end position="96"/>
    </location>
</feature>
<dbReference type="InterPro" id="IPR001867">
    <property type="entry name" value="OmpR/PhoB-type_DNA-bd"/>
</dbReference>
<dbReference type="SMART" id="SM00862">
    <property type="entry name" value="Trans_reg_C"/>
    <property type="match status" value="1"/>
</dbReference>
<name>A0A411PKD4_9GAMM</name>
<sequence>MRLDDFELDLSNSLLINSQTQQQYHLTRTELQVLEQLALHANQVMTKGQLACAGSGEPVMSESAVAKAVFTLRKHLGEHYENIIETVPKQGYRLNLREQSPEWLQKRKKHLLVLGVGILVSLIVLMMSIAGMHKYIWFEQAKSPVKQSRNVTLESQELLHLVWLTSPKASSDQIDHMERSILSALNKCAEVQWRYVYLAISNDMQVLNISMEGVDDDGHSHVRNIKTSDFSLAPTYISSLWLEEVSLCG</sequence>
<evidence type="ECO:0000313" key="5">
    <source>
        <dbReference type="EMBL" id="QBF83972.1"/>
    </source>
</evidence>
<dbReference type="Proteomes" id="UP000291106">
    <property type="component" value="Chromosome"/>
</dbReference>
<dbReference type="GO" id="GO:0000160">
    <property type="term" value="P:phosphorelay signal transduction system"/>
    <property type="evidence" value="ECO:0007669"/>
    <property type="project" value="InterPro"/>
</dbReference>
<evidence type="ECO:0000313" key="6">
    <source>
        <dbReference type="Proteomes" id="UP000291106"/>
    </source>
</evidence>
<dbReference type="KEGG" id="smai:EXU30_15740"/>
<organism evidence="5 6">
    <name type="scientific">Shewanella maritima</name>
    <dbReference type="NCBI Taxonomy" id="2520507"/>
    <lineage>
        <taxon>Bacteria</taxon>
        <taxon>Pseudomonadati</taxon>
        <taxon>Pseudomonadota</taxon>
        <taxon>Gammaproteobacteria</taxon>
        <taxon>Alteromonadales</taxon>
        <taxon>Shewanellaceae</taxon>
        <taxon>Shewanella</taxon>
    </lineage>
</organism>
<keyword evidence="3" id="KW-0812">Transmembrane</keyword>
<dbReference type="GO" id="GO:0003677">
    <property type="term" value="F:DNA binding"/>
    <property type="evidence" value="ECO:0007669"/>
    <property type="project" value="UniProtKB-UniRule"/>
</dbReference>
<reference evidence="5 6" key="1">
    <citation type="submission" date="2019-02" db="EMBL/GenBank/DDBJ databases">
        <title>Shewanella sp. D4-2 isolated from Dokdo Island.</title>
        <authorList>
            <person name="Baek K."/>
        </authorList>
    </citation>
    <scope>NUCLEOTIDE SEQUENCE [LARGE SCALE GENOMIC DNA]</scope>
    <source>
        <strain evidence="5 6">D4-2</strain>
    </source>
</reference>
<gene>
    <name evidence="5" type="ORF">EXU30_15740</name>
</gene>
<dbReference type="GO" id="GO:0006355">
    <property type="term" value="P:regulation of DNA-templated transcription"/>
    <property type="evidence" value="ECO:0007669"/>
    <property type="project" value="InterPro"/>
</dbReference>
<dbReference type="CDD" id="cd00383">
    <property type="entry name" value="trans_reg_C"/>
    <property type="match status" value="1"/>
</dbReference>
<proteinExistence type="predicted"/>
<evidence type="ECO:0000256" key="3">
    <source>
        <dbReference type="SAM" id="Phobius"/>
    </source>
</evidence>
<keyword evidence="6" id="KW-1185">Reference proteome</keyword>
<dbReference type="PROSITE" id="PS51755">
    <property type="entry name" value="OMPR_PHOB"/>
    <property type="match status" value="1"/>
</dbReference>
<dbReference type="AlphaFoldDB" id="A0A411PKD4"/>
<feature type="transmembrane region" description="Helical" evidence="3">
    <location>
        <begin position="111"/>
        <end position="137"/>
    </location>
</feature>
<keyword evidence="3" id="KW-0472">Membrane</keyword>
<dbReference type="RefSeq" id="WP_130601617.1">
    <property type="nucleotide sequence ID" value="NZ_CP036200.1"/>
</dbReference>
<evidence type="ECO:0000259" key="4">
    <source>
        <dbReference type="PROSITE" id="PS51755"/>
    </source>
</evidence>
<keyword evidence="3" id="KW-1133">Transmembrane helix</keyword>
<keyword evidence="1 2" id="KW-0238">DNA-binding</keyword>
<dbReference type="SUPFAM" id="SSF46894">
    <property type="entry name" value="C-terminal effector domain of the bipartite response regulators"/>
    <property type="match status" value="1"/>
</dbReference>
<dbReference type="EMBL" id="CP036200">
    <property type="protein sequence ID" value="QBF83972.1"/>
    <property type="molecule type" value="Genomic_DNA"/>
</dbReference>
<feature type="domain" description="OmpR/PhoB-type" evidence="4">
    <location>
        <begin position="1"/>
        <end position="96"/>
    </location>
</feature>
<dbReference type="InterPro" id="IPR036388">
    <property type="entry name" value="WH-like_DNA-bd_sf"/>
</dbReference>
<accession>A0A411PKD4</accession>
<dbReference type="OrthoDB" id="6397545at2"/>
<evidence type="ECO:0000256" key="1">
    <source>
        <dbReference type="ARBA" id="ARBA00023125"/>
    </source>
</evidence>
<evidence type="ECO:0000256" key="2">
    <source>
        <dbReference type="PROSITE-ProRule" id="PRU01091"/>
    </source>
</evidence>
<dbReference type="InterPro" id="IPR016032">
    <property type="entry name" value="Sig_transdc_resp-reg_C-effctor"/>
</dbReference>
<dbReference type="Pfam" id="PF00486">
    <property type="entry name" value="Trans_reg_C"/>
    <property type="match status" value="1"/>
</dbReference>
<dbReference type="Gene3D" id="1.10.10.10">
    <property type="entry name" value="Winged helix-like DNA-binding domain superfamily/Winged helix DNA-binding domain"/>
    <property type="match status" value="1"/>
</dbReference>
<protein>
    <submittedName>
        <fullName evidence="5">Winged helix family transcriptional regulator</fullName>
    </submittedName>
</protein>